<comment type="similarity">
    <text evidence="1">Belongs to the helicase family.</text>
</comment>
<comment type="caution">
    <text evidence="3">The sequence shown here is derived from an EMBL/GenBank/DDBJ whole genome shotgun (WGS) entry which is preliminary data.</text>
</comment>
<comment type="catalytic activity">
    <reaction evidence="1">
        <text>ATP + H2O = ADP + phosphate + H(+)</text>
        <dbReference type="Rhea" id="RHEA:13065"/>
        <dbReference type="ChEBI" id="CHEBI:15377"/>
        <dbReference type="ChEBI" id="CHEBI:15378"/>
        <dbReference type="ChEBI" id="CHEBI:30616"/>
        <dbReference type="ChEBI" id="CHEBI:43474"/>
        <dbReference type="ChEBI" id="CHEBI:456216"/>
        <dbReference type="EC" id="5.6.2.3"/>
    </reaction>
</comment>
<proteinExistence type="inferred from homology"/>
<dbReference type="GO" id="GO:0043139">
    <property type="term" value="F:5'-3' DNA helicase activity"/>
    <property type="evidence" value="ECO:0007669"/>
    <property type="project" value="UniProtKB-EC"/>
</dbReference>
<sequence length="147" mass="16885">MLCIIENRLQQLKTDSVLFGGISLIVFGDLMQLPPIRGSQVFNQSQYMAPAIHLCQLFTLVELRDNMRQQGDNTFVEVLNALRVGEMEQRHMRVLLNKGWNNDNMNGKFSIEKALFIYPTNDQVTKHNNALLQHFRRKGIALSIIKA</sequence>
<dbReference type="GO" id="GO:0016787">
    <property type="term" value="F:hydrolase activity"/>
    <property type="evidence" value="ECO:0007669"/>
    <property type="project" value="UniProtKB-KW"/>
</dbReference>
<keyword evidence="4" id="KW-1185">Reference proteome</keyword>
<feature type="domain" description="DNA helicase Pif1-like DEAD-box helicase" evidence="2">
    <location>
        <begin position="14"/>
        <end position="90"/>
    </location>
</feature>
<evidence type="ECO:0000259" key="2">
    <source>
        <dbReference type="Pfam" id="PF05970"/>
    </source>
</evidence>
<dbReference type="EC" id="5.6.2.3" evidence="1"/>
<dbReference type="GO" id="GO:0006281">
    <property type="term" value="P:DNA repair"/>
    <property type="evidence" value="ECO:0007669"/>
    <property type="project" value="UniProtKB-KW"/>
</dbReference>
<keyword evidence="1" id="KW-0234">DNA repair</keyword>
<dbReference type="GO" id="GO:0006310">
    <property type="term" value="P:DNA recombination"/>
    <property type="evidence" value="ECO:0007669"/>
    <property type="project" value="UniProtKB-KW"/>
</dbReference>
<dbReference type="Gene3D" id="3.40.50.300">
    <property type="entry name" value="P-loop containing nucleotide triphosphate hydrolases"/>
    <property type="match status" value="1"/>
</dbReference>
<keyword evidence="1" id="KW-0547">Nucleotide-binding</keyword>
<dbReference type="PANTHER" id="PTHR47642">
    <property type="entry name" value="ATP-DEPENDENT DNA HELICASE"/>
    <property type="match status" value="1"/>
</dbReference>
<dbReference type="AlphaFoldDB" id="A0A8X6P8W5"/>
<reference evidence="3" key="1">
    <citation type="submission" date="2020-08" db="EMBL/GenBank/DDBJ databases">
        <title>Multicomponent nature underlies the extraordinary mechanical properties of spider dragline silk.</title>
        <authorList>
            <person name="Kono N."/>
            <person name="Nakamura H."/>
            <person name="Mori M."/>
            <person name="Yoshida Y."/>
            <person name="Ohtoshi R."/>
            <person name="Malay A.D."/>
            <person name="Moran D.A.P."/>
            <person name="Tomita M."/>
            <person name="Numata K."/>
            <person name="Arakawa K."/>
        </authorList>
    </citation>
    <scope>NUCLEOTIDE SEQUENCE</scope>
</reference>
<name>A0A8X6P8W5_NEPPI</name>
<dbReference type="InterPro" id="IPR051055">
    <property type="entry name" value="PIF1_helicase"/>
</dbReference>
<keyword evidence="1" id="KW-0067">ATP-binding</keyword>
<organism evidence="3 4">
    <name type="scientific">Nephila pilipes</name>
    <name type="common">Giant wood spider</name>
    <name type="synonym">Nephila maculata</name>
    <dbReference type="NCBI Taxonomy" id="299642"/>
    <lineage>
        <taxon>Eukaryota</taxon>
        <taxon>Metazoa</taxon>
        <taxon>Ecdysozoa</taxon>
        <taxon>Arthropoda</taxon>
        <taxon>Chelicerata</taxon>
        <taxon>Arachnida</taxon>
        <taxon>Araneae</taxon>
        <taxon>Araneomorphae</taxon>
        <taxon>Entelegynae</taxon>
        <taxon>Araneoidea</taxon>
        <taxon>Nephilidae</taxon>
        <taxon>Nephila</taxon>
    </lineage>
</organism>
<keyword evidence="1" id="KW-0227">DNA damage</keyword>
<evidence type="ECO:0000313" key="3">
    <source>
        <dbReference type="EMBL" id="GFT52452.1"/>
    </source>
</evidence>
<keyword evidence="1" id="KW-0378">Hydrolase</keyword>
<dbReference type="Pfam" id="PF05970">
    <property type="entry name" value="PIF1"/>
    <property type="match status" value="1"/>
</dbReference>
<keyword evidence="1 3" id="KW-0347">Helicase</keyword>
<dbReference type="GO" id="GO:0005524">
    <property type="term" value="F:ATP binding"/>
    <property type="evidence" value="ECO:0007669"/>
    <property type="project" value="UniProtKB-KW"/>
</dbReference>
<dbReference type="InterPro" id="IPR027417">
    <property type="entry name" value="P-loop_NTPase"/>
</dbReference>
<dbReference type="SUPFAM" id="SSF52540">
    <property type="entry name" value="P-loop containing nucleoside triphosphate hydrolases"/>
    <property type="match status" value="1"/>
</dbReference>
<accession>A0A8X6P8W5</accession>
<comment type="cofactor">
    <cofactor evidence="1">
        <name>Mg(2+)</name>
        <dbReference type="ChEBI" id="CHEBI:18420"/>
    </cofactor>
</comment>
<gene>
    <name evidence="3" type="primary">AVEN_242794_1</name>
    <name evidence="3" type="ORF">NPIL_144201</name>
</gene>
<evidence type="ECO:0000313" key="4">
    <source>
        <dbReference type="Proteomes" id="UP000887013"/>
    </source>
</evidence>
<protein>
    <recommendedName>
        <fullName evidence="1">ATP-dependent DNA helicase</fullName>
        <ecNumber evidence="1">5.6.2.3</ecNumber>
    </recommendedName>
</protein>
<dbReference type="Proteomes" id="UP000887013">
    <property type="component" value="Unassembled WGS sequence"/>
</dbReference>
<evidence type="ECO:0000256" key="1">
    <source>
        <dbReference type="RuleBase" id="RU363044"/>
    </source>
</evidence>
<keyword evidence="1" id="KW-0233">DNA recombination</keyword>
<dbReference type="OrthoDB" id="6432113at2759"/>
<dbReference type="GO" id="GO:0000723">
    <property type="term" value="P:telomere maintenance"/>
    <property type="evidence" value="ECO:0007669"/>
    <property type="project" value="InterPro"/>
</dbReference>
<dbReference type="PANTHER" id="PTHR47642:SF5">
    <property type="entry name" value="ATP-DEPENDENT DNA HELICASE"/>
    <property type="match status" value="1"/>
</dbReference>
<dbReference type="InterPro" id="IPR010285">
    <property type="entry name" value="DNA_helicase_pif1-like_DEAD"/>
</dbReference>
<dbReference type="EMBL" id="BMAW01017181">
    <property type="protein sequence ID" value="GFT52452.1"/>
    <property type="molecule type" value="Genomic_DNA"/>
</dbReference>